<protein>
    <submittedName>
        <fullName evidence="1">DUF4393 domain-containing protein</fullName>
    </submittedName>
</protein>
<dbReference type="AlphaFoldDB" id="A0AA97DDM2"/>
<dbReference type="RefSeq" id="WP_275846085.1">
    <property type="nucleotide sequence ID" value="NZ_CP135996.1"/>
</dbReference>
<accession>A0AA97DDM2</accession>
<proteinExistence type="predicted"/>
<keyword evidence="2" id="KW-1185">Reference proteome</keyword>
<sequence>MSKRESALGELAKQVPIKELYIDLLHPALSEAGKGLQGVVHLALAPISGMVWCYDQISDYLNVAIPEYFAKKKIPNEKIQEPDAAIAVPTIEALRYTANEEVIREFFVNLLGASMNSDTTSLVHPAFVEIVKQLSVSDAKCLIYLKSYRKALIDFEVRIDNRYTYVGSNAIDVPKEFKSNITSHINNFIRLGIFEKVKTTRLSCPSEFKVVEEEIKTNAVLTYSEDAESVEVKNIDLSAEYYWLSLTNFGEDFVSICC</sequence>
<name>A0AA97DDM2_9FIRM</name>
<organism evidence="1 2">
    <name type="scientific">Caproicibacterium argilliputei</name>
    <dbReference type="NCBI Taxonomy" id="3030016"/>
    <lineage>
        <taxon>Bacteria</taxon>
        <taxon>Bacillati</taxon>
        <taxon>Bacillota</taxon>
        <taxon>Clostridia</taxon>
        <taxon>Eubacteriales</taxon>
        <taxon>Oscillospiraceae</taxon>
        <taxon>Caproicibacterium</taxon>
    </lineage>
</organism>
<dbReference type="KEGG" id="carl:PXC00_06445"/>
<dbReference type="EMBL" id="CP135996">
    <property type="protein sequence ID" value="WOC33501.1"/>
    <property type="molecule type" value="Genomic_DNA"/>
</dbReference>
<reference evidence="1 2" key="1">
    <citation type="submission" date="2024-06" db="EMBL/GenBank/DDBJ databases">
        <title>Caproicibacterium argilliputei sp. nov, a novel caproic acid producing anaerobic bacterium isolated from pit mud.</title>
        <authorList>
            <person name="Xia S."/>
        </authorList>
    </citation>
    <scope>NUCLEOTIDE SEQUENCE [LARGE SCALE GENOMIC DNA]</scope>
    <source>
        <strain evidence="1 2">ZCY20-5</strain>
    </source>
</reference>
<reference evidence="2" key="3">
    <citation type="submission" date="2024-06" db="EMBL/GenBank/DDBJ databases">
        <authorList>
            <person name="Zeng C."/>
        </authorList>
    </citation>
    <scope>NUCLEOTIDE SEQUENCE [LARGE SCALE GENOMIC DNA]</scope>
    <source>
        <strain evidence="2">ZCY20-5</strain>
    </source>
</reference>
<dbReference type="Pfam" id="PF14337">
    <property type="entry name" value="Abi_alpha"/>
    <property type="match status" value="1"/>
</dbReference>
<dbReference type="Gene3D" id="3.30.110.190">
    <property type="match status" value="1"/>
</dbReference>
<dbReference type="InterPro" id="IPR025506">
    <property type="entry name" value="Abi_alpha"/>
</dbReference>
<evidence type="ECO:0000313" key="2">
    <source>
        <dbReference type="Proteomes" id="UP001300604"/>
    </source>
</evidence>
<reference evidence="2" key="2">
    <citation type="submission" date="2024-06" db="EMBL/GenBank/DDBJ databases">
        <title>Caproicibacterium argilliputei sp. nov, a novel caproic acid producing anaerobic bacterium isolated from pit mud.</title>
        <authorList>
            <person name="Zeng C."/>
        </authorList>
    </citation>
    <scope>NUCLEOTIDE SEQUENCE [LARGE SCALE GENOMIC DNA]</scope>
    <source>
        <strain evidence="2">ZCY20-5</strain>
    </source>
</reference>
<gene>
    <name evidence="1" type="ORF">PXC00_06445</name>
</gene>
<evidence type="ECO:0000313" key="1">
    <source>
        <dbReference type="EMBL" id="WOC33501.1"/>
    </source>
</evidence>
<dbReference type="Proteomes" id="UP001300604">
    <property type="component" value="Chromosome"/>
</dbReference>